<organism evidence="1">
    <name type="scientific">marine sediment metagenome</name>
    <dbReference type="NCBI Taxonomy" id="412755"/>
    <lineage>
        <taxon>unclassified sequences</taxon>
        <taxon>metagenomes</taxon>
        <taxon>ecological metagenomes</taxon>
    </lineage>
</organism>
<evidence type="ECO:0008006" key="2">
    <source>
        <dbReference type="Google" id="ProtNLM"/>
    </source>
</evidence>
<sequence>MIILDTKKEGKVQIEGNSLLVFIDETGNEYLKDKKYPIFGLGGCAVICKDYNNLIRK</sequence>
<dbReference type="EMBL" id="BARS01033540">
    <property type="protein sequence ID" value="GAG26739.1"/>
    <property type="molecule type" value="Genomic_DNA"/>
</dbReference>
<evidence type="ECO:0000313" key="1">
    <source>
        <dbReference type="EMBL" id="GAG26739.1"/>
    </source>
</evidence>
<dbReference type="Pfam" id="PF12686">
    <property type="entry name" value="DUF3800"/>
    <property type="match status" value="1"/>
</dbReference>
<gene>
    <name evidence="1" type="ORF">S01H1_51923</name>
</gene>
<protein>
    <recommendedName>
        <fullName evidence="2">DUF3800 domain-containing protein</fullName>
    </recommendedName>
</protein>
<name>X0W727_9ZZZZ</name>
<proteinExistence type="predicted"/>
<comment type="caution">
    <text evidence="1">The sequence shown here is derived from an EMBL/GenBank/DDBJ whole genome shotgun (WGS) entry which is preliminary data.</text>
</comment>
<dbReference type="AlphaFoldDB" id="X0W727"/>
<dbReference type="InterPro" id="IPR024524">
    <property type="entry name" value="DUF3800"/>
</dbReference>
<reference evidence="1" key="1">
    <citation type="journal article" date="2014" name="Front. Microbiol.">
        <title>High frequency of phylogenetically diverse reductive dehalogenase-homologous genes in deep subseafloor sedimentary metagenomes.</title>
        <authorList>
            <person name="Kawai M."/>
            <person name="Futagami T."/>
            <person name="Toyoda A."/>
            <person name="Takaki Y."/>
            <person name="Nishi S."/>
            <person name="Hori S."/>
            <person name="Arai W."/>
            <person name="Tsubouchi T."/>
            <person name="Morono Y."/>
            <person name="Uchiyama I."/>
            <person name="Ito T."/>
            <person name="Fujiyama A."/>
            <person name="Inagaki F."/>
            <person name="Takami H."/>
        </authorList>
    </citation>
    <scope>NUCLEOTIDE SEQUENCE</scope>
    <source>
        <strain evidence="1">Expedition CK06-06</strain>
    </source>
</reference>
<feature type="non-terminal residue" evidence="1">
    <location>
        <position position="57"/>
    </location>
</feature>
<accession>X0W727</accession>